<keyword evidence="3" id="KW-1185">Reference proteome</keyword>
<evidence type="ECO:0000313" key="2">
    <source>
        <dbReference type="EMBL" id="TCM69772.1"/>
    </source>
</evidence>
<comment type="caution">
    <text evidence="2">The sequence shown here is derived from an EMBL/GenBank/DDBJ whole genome shotgun (WGS) entry which is preliminary data.</text>
</comment>
<protein>
    <recommendedName>
        <fullName evidence="4">Lipoprotein</fullName>
    </recommendedName>
</protein>
<evidence type="ECO:0008006" key="4">
    <source>
        <dbReference type="Google" id="ProtNLM"/>
    </source>
</evidence>
<sequence>MKKILCISLACTSIIACGQQPTTAEQADSLAISTVETHSRAVIDPDTIPTSVAESKLLDPKKTTIVALVNNPAALPQGYSIDTTHLKKPLLLDLNGDGKQDAFQVLKNPNKKGMQYLFEFRIADSEQVYYYENDEPDYDLDVFGGFDIAQKNEVFVDQMLTDSDDLVGPEHAPEKAKIYLEHQGLVANLTEETCGSSLFYLKNNQIKRVSLC</sequence>
<feature type="chain" id="PRO_5020522868" description="Lipoprotein" evidence="1">
    <location>
        <begin position="19"/>
        <end position="212"/>
    </location>
</feature>
<evidence type="ECO:0000313" key="3">
    <source>
        <dbReference type="Proteomes" id="UP000294963"/>
    </source>
</evidence>
<gene>
    <name evidence="2" type="ORF">EC844_10231</name>
</gene>
<keyword evidence="1" id="KW-0732">Signal</keyword>
<accession>A0A4R1Y2A1</accession>
<evidence type="ECO:0000256" key="1">
    <source>
        <dbReference type="SAM" id="SignalP"/>
    </source>
</evidence>
<dbReference type="Proteomes" id="UP000294963">
    <property type="component" value="Unassembled WGS sequence"/>
</dbReference>
<dbReference type="EMBL" id="SLVJ01000002">
    <property type="protein sequence ID" value="TCM69772.1"/>
    <property type="molecule type" value="Genomic_DNA"/>
</dbReference>
<proteinExistence type="predicted"/>
<dbReference type="PROSITE" id="PS51257">
    <property type="entry name" value="PROKAR_LIPOPROTEIN"/>
    <property type="match status" value="1"/>
</dbReference>
<dbReference type="OrthoDB" id="6713498at2"/>
<reference evidence="2 3" key="1">
    <citation type="submission" date="2019-03" db="EMBL/GenBank/DDBJ databases">
        <title>Genomic analyses of the natural microbiome of Caenorhabditis elegans.</title>
        <authorList>
            <person name="Samuel B."/>
        </authorList>
    </citation>
    <scope>NUCLEOTIDE SEQUENCE [LARGE SCALE GENOMIC DNA]</scope>
    <source>
        <strain evidence="2 3">JUb89</strain>
    </source>
</reference>
<name>A0A4R1Y2A1_ACICA</name>
<feature type="signal peptide" evidence="1">
    <location>
        <begin position="1"/>
        <end position="18"/>
    </location>
</feature>
<organism evidence="2 3">
    <name type="scientific">Acinetobacter calcoaceticus</name>
    <dbReference type="NCBI Taxonomy" id="471"/>
    <lineage>
        <taxon>Bacteria</taxon>
        <taxon>Pseudomonadati</taxon>
        <taxon>Pseudomonadota</taxon>
        <taxon>Gammaproteobacteria</taxon>
        <taxon>Moraxellales</taxon>
        <taxon>Moraxellaceae</taxon>
        <taxon>Acinetobacter</taxon>
        <taxon>Acinetobacter calcoaceticus/baumannii complex</taxon>
    </lineage>
</organism>
<dbReference type="AlphaFoldDB" id="A0A4R1Y2A1"/>